<evidence type="ECO:0000259" key="9">
    <source>
        <dbReference type="PROSITE" id="PS50250"/>
    </source>
</evidence>
<evidence type="ECO:0000256" key="4">
    <source>
        <dbReference type="ARBA" id="ARBA00015732"/>
    </source>
</evidence>
<organism evidence="10 11">
    <name type="scientific">Galendromus occidentalis</name>
    <name type="common">western predatory mite</name>
    <dbReference type="NCBI Taxonomy" id="34638"/>
    <lineage>
        <taxon>Eukaryota</taxon>
        <taxon>Metazoa</taxon>
        <taxon>Ecdysozoa</taxon>
        <taxon>Arthropoda</taxon>
        <taxon>Chelicerata</taxon>
        <taxon>Arachnida</taxon>
        <taxon>Acari</taxon>
        <taxon>Parasitiformes</taxon>
        <taxon>Mesostigmata</taxon>
        <taxon>Gamasina</taxon>
        <taxon>Phytoseioidea</taxon>
        <taxon>Phytoseiidae</taxon>
        <taxon>Typhlodrominae</taxon>
        <taxon>Galendromus</taxon>
    </lineage>
</organism>
<dbReference type="KEGG" id="goe:100903580"/>
<keyword evidence="5 11" id="KW-0647">Proteasome</keyword>
<dbReference type="Pfam" id="PF22037">
    <property type="entry name" value="PSD13_N"/>
    <property type="match status" value="1"/>
</dbReference>
<protein>
    <recommendedName>
        <fullName evidence="4">26S proteasome non-ATPase regulatory subunit 13</fullName>
    </recommendedName>
    <alternativeName>
        <fullName evidence="6">26S proteasome regulatory subunit RPN9</fullName>
    </alternativeName>
    <alternativeName>
        <fullName evidence="8">26S proteasome regulatory subunit S11</fullName>
    </alternativeName>
    <alternativeName>
        <fullName evidence="7">26S proteasome regulatory subunit p40.5</fullName>
    </alternativeName>
</protein>
<dbReference type="Pfam" id="PF01399">
    <property type="entry name" value="PCI"/>
    <property type="match status" value="1"/>
</dbReference>
<evidence type="ECO:0000256" key="6">
    <source>
        <dbReference type="ARBA" id="ARBA00029749"/>
    </source>
</evidence>
<evidence type="ECO:0000256" key="5">
    <source>
        <dbReference type="ARBA" id="ARBA00022942"/>
    </source>
</evidence>
<dbReference type="InterPro" id="IPR036390">
    <property type="entry name" value="WH_DNA-bd_sf"/>
</dbReference>
<evidence type="ECO:0000256" key="2">
    <source>
        <dbReference type="ARBA" id="ARBA00006207"/>
    </source>
</evidence>
<dbReference type="CTD" id="42802"/>
<name>A0AAJ6QLS7_9ACAR</name>
<dbReference type="GO" id="GO:0008541">
    <property type="term" value="C:proteasome regulatory particle, lid subcomplex"/>
    <property type="evidence" value="ECO:0007669"/>
    <property type="project" value="TreeGrafter"/>
</dbReference>
<dbReference type="PROSITE" id="PS50250">
    <property type="entry name" value="PCI"/>
    <property type="match status" value="1"/>
</dbReference>
<reference evidence="11" key="1">
    <citation type="submission" date="2025-08" db="UniProtKB">
        <authorList>
            <consortium name="RefSeq"/>
        </authorList>
    </citation>
    <scope>IDENTIFICATION</scope>
</reference>
<gene>
    <name evidence="11" type="primary">LOC100903580</name>
</gene>
<dbReference type="GeneID" id="100903580"/>
<dbReference type="GO" id="GO:0005634">
    <property type="term" value="C:nucleus"/>
    <property type="evidence" value="ECO:0007669"/>
    <property type="project" value="TreeGrafter"/>
</dbReference>
<dbReference type="SUPFAM" id="SSF46785">
    <property type="entry name" value="Winged helix' DNA-binding domain"/>
    <property type="match status" value="1"/>
</dbReference>
<dbReference type="GO" id="GO:0005198">
    <property type="term" value="F:structural molecule activity"/>
    <property type="evidence" value="ECO:0007669"/>
    <property type="project" value="TreeGrafter"/>
</dbReference>
<evidence type="ECO:0000256" key="8">
    <source>
        <dbReference type="ARBA" id="ARBA00032323"/>
    </source>
</evidence>
<evidence type="ECO:0000256" key="3">
    <source>
        <dbReference type="ARBA" id="ARBA00011441"/>
    </source>
</evidence>
<dbReference type="RefSeq" id="XP_003737009.1">
    <property type="nucleotide sequence ID" value="XM_003736961.1"/>
</dbReference>
<dbReference type="SMART" id="SM00088">
    <property type="entry name" value="PINT"/>
    <property type="match status" value="1"/>
</dbReference>
<comment type="similarity">
    <text evidence="2">Belongs to the proteasome subunit S11 family.</text>
</comment>
<evidence type="ECO:0000313" key="10">
    <source>
        <dbReference type="Proteomes" id="UP000694867"/>
    </source>
</evidence>
<dbReference type="Proteomes" id="UP000694867">
    <property type="component" value="Unplaced"/>
</dbReference>
<dbReference type="InterPro" id="IPR054179">
    <property type="entry name" value="PSD13_N"/>
</dbReference>
<dbReference type="Pfam" id="PF18261">
    <property type="entry name" value="Rpn9_C"/>
    <property type="match status" value="1"/>
</dbReference>
<dbReference type="InterPro" id="IPR040798">
    <property type="entry name" value="Rpn9_C"/>
</dbReference>
<dbReference type="InterPro" id="IPR035298">
    <property type="entry name" value="PSMD13"/>
</dbReference>
<comment type="subunit">
    <text evidence="3">Component of the 19S proteasome regulatory particle complex. The 26S proteasome consists of a 20S core particle (CP) and two 19S regulatory subunits (RP). The regulatory particle is made of a lid composed of 9 subunits including PSMD13, a base containing 6 ATPases and few additional components.</text>
</comment>
<dbReference type="InterPro" id="IPR000717">
    <property type="entry name" value="PCI_dom"/>
</dbReference>
<dbReference type="PANTHER" id="PTHR10539:SF0">
    <property type="entry name" value="26S PROTEASOME NON-ATPASE REGULATORY SUBUNIT 13"/>
    <property type="match status" value="1"/>
</dbReference>
<comment type="function">
    <text evidence="1">Component of the 26S proteasome, a multiprotein complex involved in the ATP-dependent degradation of ubiquitinated proteins. This complex plays a key role in the maintenance of protein homeostasis by removing misfolded or damaged proteins, which could impair cellular functions, and by removing proteins whose functions are no longer required. Therefore, the proteasome participates in numerous cellular processes, including cell cycle progression, apoptosis, or DNA damage repair.</text>
</comment>
<dbReference type="GO" id="GO:0006511">
    <property type="term" value="P:ubiquitin-dependent protein catabolic process"/>
    <property type="evidence" value="ECO:0007669"/>
    <property type="project" value="TreeGrafter"/>
</dbReference>
<sequence>MSEQVCSYLTKKKGSCTPELSAKWALLEDLYIKKLWHQLTVELLSFVKEPSLQSDGQLIDLYQNFISDFENKMNLLSLVEIIAHVVVQMTDHEYCMSCLEKTREKVKGNPKAVILCNILMGQKLREKKDMDGVKKLIEETEQMVDSLGAVTEVHARFYQLTSEFYKVSADYANYYLHALRYLGCTNIEQVPIEERREKCFTLALAALLGDNVYNFGELLSHPIVSSLDGTPQAWVIELLRAFNHGDLKKYEELRPRWTEQQDLQANELTLKRKMCLLCLMEMTFNKATNQRVLSFQEVSDKTTLPIGEVEVLMMKALSLGLVKGTIDQVDQKITMTWVQPRVLDKEQISQMRTRLDTWCQDVSDMTLLLSQKAHDILTV</sequence>
<evidence type="ECO:0000313" key="11">
    <source>
        <dbReference type="RefSeq" id="XP_003737009.1"/>
    </source>
</evidence>
<feature type="domain" description="PCI" evidence="9">
    <location>
        <begin position="171"/>
        <end position="340"/>
    </location>
</feature>
<evidence type="ECO:0000256" key="1">
    <source>
        <dbReference type="ARBA" id="ARBA00002362"/>
    </source>
</evidence>
<dbReference type="AlphaFoldDB" id="A0AAJ6QLS7"/>
<dbReference type="PANTHER" id="PTHR10539">
    <property type="entry name" value="26S PROTEASOME NON-ATPASE REGULATORY SUBUNIT 13"/>
    <property type="match status" value="1"/>
</dbReference>
<proteinExistence type="inferred from homology"/>
<accession>A0AAJ6QLS7</accession>
<dbReference type="GO" id="GO:0005829">
    <property type="term" value="C:cytosol"/>
    <property type="evidence" value="ECO:0007669"/>
    <property type="project" value="TreeGrafter"/>
</dbReference>
<evidence type="ECO:0000256" key="7">
    <source>
        <dbReference type="ARBA" id="ARBA00031303"/>
    </source>
</evidence>
<keyword evidence="10" id="KW-1185">Reference proteome</keyword>